<evidence type="ECO:0000313" key="3">
    <source>
        <dbReference type="Proteomes" id="UP000737018"/>
    </source>
</evidence>
<dbReference type="EMBL" id="JRKL02001020">
    <property type="protein sequence ID" value="KAF3966608.1"/>
    <property type="molecule type" value="Genomic_DNA"/>
</dbReference>
<dbReference type="InterPro" id="IPR036873">
    <property type="entry name" value="Rhodanese-like_dom_sf"/>
</dbReference>
<keyword evidence="3" id="KW-1185">Reference proteome</keyword>
<reference evidence="2" key="1">
    <citation type="submission" date="2020-03" db="EMBL/GenBank/DDBJ databases">
        <title>Castanea mollissima Vanexum genome sequencing.</title>
        <authorList>
            <person name="Staton M."/>
        </authorList>
    </citation>
    <scope>NUCLEOTIDE SEQUENCE</scope>
    <source>
        <tissue evidence="2">Leaf</tissue>
    </source>
</reference>
<dbReference type="PROSITE" id="PS50206">
    <property type="entry name" value="RHODANESE_3"/>
    <property type="match status" value="2"/>
</dbReference>
<dbReference type="CDD" id="cd00158">
    <property type="entry name" value="RHOD"/>
    <property type="match status" value="2"/>
</dbReference>
<feature type="domain" description="Rhodanese" evidence="1">
    <location>
        <begin position="23"/>
        <end position="125"/>
    </location>
</feature>
<evidence type="ECO:0000313" key="2">
    <source>
        <dbReference type="EMBL" id="KAF3966608.1"/>
    </source>
</evidence>
<dbReference type="PANTHER" id="PTHR44542">
    <property type="entry name" value="THIOSULFATE SULFURTRANSFERASE 18"/>
    <property type="match status" value="1"/>
</dbReference>
<name>A0A8J4RPH4_9ROSI</name>
<protein>
    <recommendedName>
        <fullName evidence="1">Rhodanese domain-containing protein</fullName>
    </recommendedName>
</protein>
<dbReference type="Gene3D" id="3.40.250.10">
    <property type="entry name" value="Rhodanese-like domain"/>
    <property type="match status" value="2"/>
</dbReference>
<proteinExistence type="predicted"/>
<dbReference type="SUPFAM" id="SSF52821">
    <property type="entry name" value="Rhodanese/Cell cycle control phosphatase"/>
    <property type="match status" value="2"/>
</dbReference>
<feature type="domain" description="Rhodanese" evidence="1">
    <location>
        <begin position="147"/>
        <end position="249"/>
    </location>
</feature>
<dbReference type="AlphaFoldDB" id="A0A8J4RPH4"/>
<dbReference type="SMART" id="SM00450">
    <property type="entry name" value="RHOD"/>
    <property type="match status" value="2"/>
</dbReference>
<dbReference type="Pfam" id="PF00581">
    <property type="entry name" value="Rhodanese"/>
    <property type="match status" value="2"/>
</dbReference>
<comment type="caution">
    <text evidence="2">The sequence shown here is derived from an EMBL/GenBank/DDBJ whole genome shotgun (WGS) entry which is preliminary data.</text>
</comment>
<dbReference type="PANTHER" id="PTHR44542:SF12">
    <property type="entry name" value="THIOSULFATE SULFURTRANSFERASE 18"/>
    <property type="match status" value="1"/>
</dbReference>
<sequence>MGSLESSGAEVVTVDVHATKNLINSGHKYLDVRTVEEYQKGHVGADKILNIPYMFNTPAGRVKNPQFLSEVSSACNKEDQLIVGCQSGVRSLSATADLLSAGFKHVSNMGGGYLAWVENGFLVQKPDAELSGAEVVTVDVHATKDLINSGHKYLDVRTVEEYKKGHVGADKILNIPYMFNTPEGRVKNPQFLSEVSSVCNKEDQLIVGCQSGVRSLSATADLLSAGFKHVSNMGGGYLAWVENGFLVQKPHAEL</sequence>
<dbReference type="OrthoDB" id="566238at2759"/>
<dbReference type="FunFam" id="3.40.250.10:FF:000062">
    <property type="entry name" value="Thiosulfate sulfurtransferase 16, chloroplastic"/>
    <property type="match status" value="1"/>
</dbReference>
<dbReference type="InterPro" id="IPR044684">
    <property type="entry name" value="STR17/STR18/HARC1-like"/>
</dbReference>
<dbReference type="InterPro" id="IPR001763">
    <property type="entry name" value="Rhodanese-like_dom"/>
</dbReference>
<gene>
    <name evidence="2" type="ORF">CMV_009312</name>
</gene>
<dbReference type="Proteomes" id="UP000737018">
    <property type="component" value="Unassembled WGS sequence"/>
</dbReference>
<organism evidence="2 3">
    <name type="scientific">Castanea mollissima</name>
    <name type="common">Chinese chestnut</name>
    <dbReference type="NCBI Taxonomy" id="60419"/>
    <lineage>
        <taxon>Eukaryota</taxon>
        <taxon>Viridiplantae</taxon>
        <taxon>Streptophyta</taxon>
        <taxon>Embryophyta</taxon>
        <taxon>Tracheophyta</taxon>
        <taxon>Spermatophyta</taxon>
        <taxon>Magnoliopsida</taxon>
        <taxon>eudicotyledons</taxon>
        <taxon>Gunneridae</taxon>
        <taxon>Pentapetalae</taxon>
        <taxon>rosids</taxon>
        <taxon>fabids</taxon>
        <taxon>Fagales</taxon>
        <taxon>Fagaceae</taxon>
        <taxon>Castanea</taxon>
    </lineage>
</organism>
<evidence type="ECO:0000259" key="1">
    <source>
        <dbReference type="PROSITE" id="PS50206"/>
    </source>
</evidence>
<dbReference type="GO" id="GO:0003824">
    <property type="term" value="F:catalytic activity"/>
    <property type="evidence" value="ECO:0007669"/>
    <property type="project" value="InterPro"/>
</dbReference>
<accession>A0A8J4RPH4</accession>